<comment type="subcellular location">
    <subcellularLocation>
        <location evidence="1">Membrane</location>
        <topology evidence="1">Multi-pass membrane protein</topology>
    </subcellularLocation>
</comment>
<comment type="caution">
    <text evidence="8">The sequence shown here is derived from an EMBL/GenBank/DDBJ whole genome shotgun (WGS) entry which is preliminary data.</text>
</comment>
<evidence type="ECO:0000256" key="1">
    <source>
        <dbReference type="ARBA" id="ARBA00004141"/>
    </source>
</evidence>
<dbReference type="RefSeq" id="WP_155932108.1">
    <property type="nucleotide sequence ID" value="NZ_WODC01000001.1"/>
</dbReference>
<proteinExistence type="inferred from homology"/>
<feature type="transmembrane region" description="Helical" evidence="6">
    <location>
        <begin position="7"/>
        <end position="27"/>
    </location>
</feature>
<keyword evidence="3 6" id="KW-0812">Transmembrane</keyword>
<dbReference type="GO" id="GO:0000271">
    <property type="term" value="P:polysaccharide biosynthetic process"/>
    <property type="evidence" value="ECO:0007669"/>
    <property type="project" value="InterPro"/>
</dbReference>
<accession>A0A7K1KKM5</accession>
<keyword evidence="5 6" id="KW-0472">Membrane</keyword>
<sequence length="135" mass="15108">MISKHLIIYILIGFIGAAVDFSTFLIINVYTGLGYIVANTMGSLFGMINNFILNFTFNYKLKNKHLQRFALFCSAGLIGILGSNLIIFLLVELMNLQETLAKTATLAVVVALQYTFNRLYTFRKELDQSPSAHTS</sequence>
<feature type="transmembrane region" description="Helical" evidence="6">
    <location>
        <begin position="33"/>
        <end position="57"/>
    </location>
</feature>
<dbReference type="InterPro" id="IPR051401">
    <property type="entry name" value="GtrA_CellWall_Glycosyl"/>
</dbReference>
<comment type="similarity">
    <text evidence="2">Belongs to the GtrA family.</text>
</comment>
<dbReference type="Pfam" id="PF04138">
    <property type="entry name" value="GtrA_DPMS_TM"/>
    <property type="match status" value="1"/>
</dbReference>
<dbReference type="PANTHER" id="PTHR38459:SF1">
    <property type="entry name" value="PROPHAGE BACTOPRENOL-LINKED GLUCOSE TRANSLOCASE HOMOLOG"/>
    <property type="match status" value="1"/>
</dbReference>
<dbReference type="EMBL" id="WODC01000001">
    <property type="protein sequence ID" value="MUM76491.1"/>
    <property type="molecule type" value="Genomic_DNA"/>
</dbReference>
<evidence type="ECO:0000256" key="6">
    <source>
        <dbReference type="SAM" id="Phobius"/>
    </source>
</evidence>
<name>A0A7K1KKM5_9BACT</name>
<evidence type="ECO:0000313" key="8">
    <source>
        <dbReference type="EMBL" id="MUM76491.1"/>
    </source>
</evidence>
<keyword evidence="4 6" id="KW-1133">Transmembrane helix</keyword>
<evidence type="ECO:0000256" key="5">
    <source>
        <dbReference type="ARBA" id="ARBA00023136"/>
    </source>
</evidence>
<organism evidence="8 9">
    <name type="scientific">Pseudodesulfovibrio alkaliphilus</name>
    <dbReference type="NCBI Taxonomy" id="2661613"/>
    <lineage>
        <taxon>Bacteria</taxon>
        <taxon>Pseudomonadati</taxon>
        <taxon>Thermodesulfobacteriota</taxon>
        <taxon>Desulfovibrionia</taxon>
        <taxon>Desulfovibrionales</taxon>
        <taxon>Desulfovibrionaceae</taxon>
    </lineage>
</organism>
<dbReference type="GO" id="GO:0005886">
    <property type="term" value="C:plasma membrane"/>
    <property type="evidence" value="ECO:0007669"/>
    <property type="project" value="TreeGrafter"/>
</dbReference>
<dbReference type="Proteomes" id="UP000461162">
    <property type="component" value="Unassembled WGS sequence"/>
</dbReference>
<evidence type="ECO:0000256" key="4">
    <source>
        <dbReference type="ARBA" id="ARBA00022989"/>
    </source>
</evidence>
<dbReference type="AlphaFoldDB" id="A0A7K1KKM5"/>
<reference evidence="8 9" key="1">
    <citation type="submission" date="2019-11" db="EMBL/GenBank/DDBJ databases">
        <title>Pseudodesulfovibrio alkaliphilus, sp. nov., an alkaliphilic sulfate-reducing bacteria from mud volcano of Taman peninsula, Russia.</title>
        <authorList>
            <person name="Frolova A."/>
            <person name="Merkel A.Y."/>
            <person name="Slobodkin A.I."/>
        </authorList>
    </citation>
    <scope>NUCLEOTIDE SEQUENCE [LARGE SCALE GENOMIC DNA]</scope>
    <source>
        <strain evidence="8 9">F-1</strain>
    </source>
</reference>
<evidence type="ECO:0000256" key="2">
    <source>
        <dbReference type="ARBA" id="ARBA00009399"/>
    </source>
</evidence>
<gene>
    <name evidence="8" type="ORF">GKC30_02455</name>
</gene>
<dbReference type="PANTHER" id="PTHR38459">
    <property type="entry name" value="PROPHAGE BACTOPRENOL-LINKED GLUCOSE TRANSLOCASE HOMOLOG"/>
    <property type="match status" value="1"/>
</dbReference>
<feature type="transmembrane region" description="Helical" evidence="6">
    <location>
        <begin position="69"/>
        <end position="91"/>
    </location>
</feature>
<evidence type="ECO:0000256" key="3">
    <source>
        <dbReference type="ARBA" id="ARBA00022692"/>
    </source>
</evidence>
<dbReference type="InterPro" id="IPR007267">
    <property type="entry name" value="GtrA_DPMS_TM"/>
</dbReference>
<keyword evidence="9" id="KW-1185">Reference proteome</keyword>
<feature type="domain" description="GtrA/DPMS transmembrane" evidence="7">
    <location>
        <begin position="9"/>
        <end position="122"/>
    </location>
</feature>
<evidence type="ECO:0000259" key="7">
    <source>
        <dbReference type="Pfam" id="PF04138"/>
    </source>
</evidence>
<evidence type="ECO:0000313" key="9">
    <source>
        <dbReference type="Proteomes" id="UP000461162"/>
    </source>
</evidence>
<protein>
    <recommendedName>
        <fullName evidence="7">GtrA/DPMS transmembrane domain-containing protein</fullName>
    </recommendedName>
</protein>